<dbReference type="Proteomes" id="UP000326678">
    <property type="component" value="Chromosome Gxm1"/>
</dbReference>
<organism evidence="2 3">
    <name type="scientific">Nostoc sphaeroides CCNUC1</name>
    <dbReference type="NCBI Taxonomy" id="2653204"/>
    <lineage>
        <taxon>Bacteria</taxon>
        <taxon>Bacillati</taxon>
        <taxon>Cyanobacteriota</taxon>
        <taxon>Cyanophyceae</taxon>
        <taxon>Nostocales</taxon>
        <taxon>Nostocaceae</taxon>
        <taxon>Nostoc</taxon>
    </lineage>
</organism>
<feature type="transmembrane region" description="Helical" evidence="1">
    <location>
        <begin position="17"/>
        <end position="35"/>
    </location>
</feature>
<evidence type="ECO:0000313" key="2">
    <source>
        <dbReference type="EMBL" id="QFS44797.1"/>
    </source>
</evidence>
<keyword evidence="1" id="KW-0472">Membrane</keyword>
<sequence>MTGGQSNQLKKSINHKLLILLTKVAVSIIYFDIYYKLG</sequence>
<keyword evidence="1" id="KW-1133">Transmembrane helix</keyword>
<protein>
    <submittedName>
        <fullName evidence="2">Uncharacterized protein</fullName>
    </submittedName>
</protein>
<dbReference type="KEGG" id="nsh:GXM_02272"/>
<gene>
    <name evidence="2" type="ORF">GXM_02272</name>
</gene>
<keyword evidence="1" id="KW-0812">Transmembrane</keyword>
<reference evidence="2 3" key="1">
    <citation type="submission" date="2019-10" db="EMBL/GenBank/DDBJ databases">
        <title>Genomic and transcriptomic insights into the perfect genentic adaptation of a filamentous nitrogen-fixing cyanobacterium to rice fields.</title>
        <authorList>
            <person name="Chen Z."/>
        </authorList>
    </citation>
    <scope>NUCLEOTIDE SEQUENCE [LARGE SCALE GENOMIC DNA]</scope>
    <source>
        <strain evidence="2">CCNUC1</strain>
    </source>
</reference>
<proteinExistence type="predicted"/>
<name>A0A5P8VWR1_9NOSO</name>
<evidence type="ECO:0000313" key="3">
    <source>
        <dbReference type="Proteomes" id="UP000326678"/>
    </source>
</evidence>
<dbReference type="EMBL" id="CP045226">
    <property type="protein sequence ID" value="QFS44797.1"/>
    <property type="molecule type" value="Genomic_DNA"/>
</dbReference>
<dbReference type="AlphaFoldDB" id="A0A5P8VWR1"/>
<evidence type="ECO:0000256" key="1">
    <source>
        <dbReference type="SAM" id="Phobius"/>
    </source>
</evidence>
<keyword evidence="3" id="KW-1185">Reference proteome</keyword>
<accession>A0A5P8VWR1</accession>